<dbReference type="Proteomes" id="UP000824140">
    <property type="component" value="Unassembled WGS sequence"/>
</dbReference>
<dbReference type="EMBL" id="DVJN01000164">
    <property type="protein sequence ID" value="HIS92978.1"/>
    <property type="molecule type" value="Genomic_DNA"/>
</dbReference>
<protein>
    <submittedName>
        <fullName evidence="1">Uncharacterized protein</fullName>
    </submittedName>
</protein>
<name>A0A9D1G1C4_9FIRM</name>
<reference evidence="1" key="2">
    <citation type="journal article" date="2021" name="PeerJ">
        <title>Extensive microbial diversity within the chicken gut microbiome revealed by metagenomics and culture.</title>
        <authorList>
            <person name="Gilroy R."/>
            <person name="Ravi A."/>
            <person name="Getino M."/>
            <person name="Pursley I."/>
            <person name="Horton D.L."/>
            <person name="Alikhan N.F."/>
            <person name="Baker D."/>
            <person name="Gharbi K."/>
            <person name="Hall N."/>
            <person name="Watson M."/>
            <person name="Adriaenssens E.M."/>
            <person name="Foster-Nyarko E."/>
            <person name="Jarju S."/>
            <person name="Secka A."/>
            <person name="Antonio M."/>
            <person name="Oren A."/>
            <person name="Chaudhuri R.R."/>
            <person name="La Ragione R."/>
            <person name="Hildebrand F."/>
            <person name="Pallen M.J."/>
        </authorList>
    </citation>
    <scope>NUCLEOTIDE SEQUENCE</scope>
    <source>
        <strain evidence="1">13766</strain>
    </source>
</reference>
<sequence length="81" mass="9057">MEGIAMKKNVRIKLFKDNGRYNAPVFVGLNEYTALIPRGVEVSVPYAVARMLEESQEQDAATALMMTRMAGEFEERAAAME</sequence>
<gene>
    <name evidence="1" type="ORF">IAA84_08200</name>
</gene>
<reference evidence="1" key="1">
    <citation type="submission" date="2020-10" db="EMBL/GenBank/DDBJ databases">
        <authorList>
            <person name="Gilroy R."/>
        </authorList>
    </citation>
    <scope>NUCLEOTIDE SEQUENCE</scope>
    <source>
        <strain evidence="1">13766</strain>
    </source>
</reference>
<accession>A0A9D1G1C4</accession>
<evidence type="ECO:0000313" key="2">
    <source>
        <dbReference type="Proteomes" id="UP000824140"/>
    </source>
</evidence>
<dbReference type="AlphaFoldDB" id="A0A9D1G1C4"/>
<comment type="caution">
    <text evidence="1">The sequence shown here is derived from an EMBL/GenBank/DDBJ whole genome shotgun (WGS) entry which is preliminary data.</text>
</comment>
<proteinExistence type="predicted"/>
<evidence type="ECO:0000313" key="1">
    <source>
        <dbReference type="EMBL" id="HIS92978.1"/>
    </source>
</evidence>
<organism evidence="1 2">
    <name type="scientific">Candidatus Alectryocaccomicrobium excrementavium</name>
    <dbReference type="NCBI Taxonomy" id="2840668"/>
    <lineage>
        <taxon>Bacteria</taxon>
        <taxon>Bacillati</taxon>
        <taxon>Bacillota</taxon>
        <taxon>Clostridia</taxon>
        <taxon>Candidatus Alectryocaccomicrobium</taxon>
    </lineage>
</organism>